<proteinExistence type="predicted"/>
<dbReference type="OrthoDB" id="8581952at2"/>
<protein>
    <submittedName>
        <fullName evidence="1">Ketol-acid reductoisomerase</fullName>
    </submittedName>
</protein>
<reference evidence="2" key="1">
    <citation type="submission" date="2019-04" db="EMBL/GenBank/DDBJ databases">
        <title>Genome sequence of Pseudomonas putida 1290, an auxin catabolizing strain.</title>
        <authorList>
            <person name="Laird T.S."/>
            <person name="Leveau J.H.J."/>
        </authorList>
    </citation>
    <scope>NUCLEOTIDE SEQUENCE [LARGE SCALE GENOMIC DNA]</scope>
    <source>
        <strain evidence="2">1290</strain>
    </source>
</reference>
<evidence type="ECO:0000313" key="1">
    <source>
        <dbReference type="EMBL" id="QCI11710.1"/>
    </source>
</evidence>
<dbReference type="AlphaFoldDB" id="A0A4D6XBK2"/>
<keyword evidence="1" id="KW-0413">Isomerase</keyword>
<name>A0A4D6XBK2_PSEPU</name>
<organism evidence="1 2">
    <name type="scientific">Pseudomonas putida</name>
    <name type="common">Arthrobacter siderocapsulatus</name>
    <dbReference type="NCBI Taxonomy" id="303"/>
    <lineage>
        <taxon>Bacteria</taxon>
        <taxon>Pseudomonadati</taxon>
        <taxon>Pseudomonadota</taxon>
        <taxon>Gammaproteobacteria</taxon>
        <taxon>Pseudomonadales</taxon>
        <taxon>Pseudomonadaceae</taxon>
        <taxon>Pseudomonas</taxon>
    </lineage>
</organism>
<dbReference type="Proteomes" id="UP000298551">
    <property type="component" value="Chromosome"/>
</dbReference>
<dbReference type="RefSeq" id="WP_136913875.1">
    <property type="nucleotide sequence ID" value="NZ_CP039371.1"/>
</dbReference>
<gene>
    <name evidence="1" type="ORF">E6B08_10135</name>
</gene>
<dbReference type="GO" id="GO:0016853">
    <property type="term" value="F:isomerase activity"/>
    <property type="evidence" value="ECO:0007669"/>
    <property type="project" value="UniProtKB-KW"/>
</dbReference>
<accession>A0A4D6XBK2</accession>
<evidence type="ECO:0000313" key="2">
    <source>
        <dbReference type="Proteomes" id="UP000298551"/>
    </source>
</evidence>
<sequence>MVIDPLVVREALQVERRIDAQKAQDAPRGASCVQVLEGTASVIVTAPYATETLREGRYRVSDGAGTAALAHMLHSLCGVTAIYTQYRNRSDPGHDDDDDFKALLAWLIALRRPALLLDLQASHDLRPYDVDLRTQNGASLHGREMLREALIGELHEQGIPALSDNHLDASRSDAITRLASAHGVPSIQLQVSSTWLRPSEDGPMAKRFAQLLQALCRYVQRVDESPRAPREAWH</sequence>
<dbReference type="EMBL" id="CP039371">
    <property type="protein sequence ID" value="QCI11710.1"/>
    <property type="molecule type" value="Genomic_DNA"/>
</dbReference>